<evidence type="ECO:0000313" key="2">
    <source>
        <dbReference type="Proteomes" id="UP000070255"/>
    </source>
</evidence>
<protein>
    <submittedName>
        <fullName evidence="1">Uncharacterized protein</fullName>
    </submittedName>
</protein>
<keyword evidence="2" id="KW-1185">Reference proteome</keyword>
<dbReference type="Proteomes" id="UP000070255">
    <property type="component" value="Unassembled WGS sequence"/>
</dbReference>
<sequence>MRRGRRRPERRMSGALRHFLESEDAVNSSGGETVARAAAGRGSTAGAVAARAAARLLSVCRRFGVSVFRCFGVSVCRHSRRAHRLK</sequence>
<reference evidence="1 2" key="1">
    <citation type="submission" date="2015-11" db="EMBL/GenBank/DDBJ databases">
        <authorList>
            <person name="Sahl J."/>
            <person name="Wagner D."/>
            <person name="Keim P."/>
        </authorList>
    </citation>
    <scope>NUCLEOTIDE SEQUENCE [LARGE SCALE GENOMIC DNA]</scope>
    <source>
        <strain evidence="1 2">BDU18</strain>
    </source>
</reference>
<name>A0ABR5T362_9BURK</name>
<comment type="caution">
    <text evidence="1">The sequence shown here is derived from an EMBL/GenBank/DDBJ whole genome shotgun (WGS) entry which is preliminary data.</text>
</comment>
<dbReference type="EMBL" id="LNJQ01000004">
    <property type="protein sequence ID" value="KWZ37599.1"/>
    <property type="molecule type" value="Genomic_DNA"/>
</dbReference>
<organism evidence="1 2">
    <name type="scientific">Burkholderia savannae</name>
    <dbReference type="NCBI Taxonomy" id="1637837"/>
    <lineage>
        <taxon>Bacteria</taxon>
        <taxon>Pseudomonadati</taxon>
        <taxon>Pseudomonadota</taxon>
        <taxon>Betaproteobacteria</taxon>
        <taxon>Burkholderiales</taxon>
        <taxon>Burkholderiaceae</taxon>
        <taxon>Burkholderia</taxon>
        <taxon>pseudomallei group</taxon>
    </lineage>
</organism>
<gene>
    <name evidence="1" type="ORF">WS72_21820</name>
</gene>
<evidence type="ECO:0000313" key="1">
    <source>
        <dbReference type="EMBL" id="KWZ37599.1"/>
    </source>
</evidence>
<proteinExistence type="predicted"/>
<accession>A0ABR5T362</accession>